<keyword evidence="3" id="KW-1185">Reference proteome</keyword>
<evidence type="ECO:0000313" key="3">
    <source>
        <dbReference type="Proteomes" id="UP000018895"/>
    </source>
</evidence>
<feature type="region of interest" description="Disordered" evidence="1">
    <location>
        <begin position="1"/>
        <end position="51"/>
    </location>
</feature>
<reference evidence="2" key="1">
    <citation type="journal article" date="2014" name="Genome Announc.">
        <title>Draft Genome Sequences of Three Alkaliphilic Bacillus Strains, Bacillus wakoensis JCM 9140T, Bacillus akibai JCM 9157T, and Bacillus hemicellulosilyticus JCM 9152T.</title>
        <authorList>
            <person name="Yuki M."/>
            <person name="Oshima K."/>
            <person name="Suda W."/>
            <person name="Oshida Y."/>
            <person name="Kitamura K."/>
            <person name="Iida T."/>
            <person name="Hattori M."/>
            <person name="Ohkuma M."/>
        </authorList>
    </citation>
    <scope>NUCLEOTIDE SEQUENCE [LARGE SCALE GENOMIC DNA]</scope>
    <source>
        <strain evidence="2">JCM 9152</strain>
    </source>
</reference>
<comment type="caution">
    <text evidence="2">The sequence shown here is derived from an EMBL/GenBank/DDBJ whole genome shotgun (WGS) entry which is preliminary data.</text>
</comment>
<evidence type="ECO:0000313" key="2">
    <source>
        <dbReference type="EMBL" id="GAE31222.1"/>
    </source>
</evidence>
<sequence>MADQQPPERDFFSDLMFGRPQQQTTDEERVEPDESENIDKQETQQQTNYQSSPNQLDAIFTLAQSLAPLFSFVQDWLSKRNNGDKNETKKEK</sequence>
<organism evidence="2 3">
    <name type="scientific">Halalkalibacter hemicellulosilyticusJCM 9152</name>
    <dbReference type="NCBI Taxonomy" id="1236971"/>
    <lineage>
        <taxon>Bacteria</taxon>
        <taxon>Bacillati</taxon>
        <taxon>Bacillota</taxon>
        <taxon>Bacilli</taxon>
        <taxon>Bacillales</taxon>
        <taxon>Bacillaceae</taxon>
        <taxon>Halalkalibacter</taxon>
    </lineage>
</organism>
<dbReference type="OrthoDB" id="2942282at2"/>
<dbReference type="AlphaFoldDB" id="W4QH20"/>
<accession>W4QH20</accession>
<feature type="compositionally biased region" description="Basic and acidic residues" evidence="1">
    <location>
        <begin position="1"/>
        <end position="12"/>
    </location>
</feature>
<dbReference type="EMBL" id="BAUU01000017">
    <property type="protein sequence ID" value="GAE31222.1"/>
    <property type="molecule type" value="Genomic_DNA"/>
</dbReference>
<dbReference type="RefSeq" id="WP_035344555.1">
    <property type="nucleotide sequence ID" value="NZ_BAUU01000017.1"/>
</dbReference>
<gene>
    <name evidence="2" type="ORF">JCM9152_2677</name>
</gene>
<dbReference type="Proteomes" id="UP000018895">
    <property type="component" value="Unassembled WGS sequence"/>
</dbReference>
<proteinExistence type="predicted"/>
<protein>
    <submittedName>
        <fullName evidence="2">Uncharacterized protein</fullName>
    </submittedName>
</protein>
<evidence type="ECO:0000256" key="1">
    <source>
        <dbReference type="SAM" id="MobiDB-lite"/>
    </source>
</evidence>
<name>W4QH20_9BACI</name>